<dbReference type="RefSeq" id="WP_117489745.1">
    <property type="nucleotide sequence ID" value="NZ_QVIG01000001.1"/>
</dbReference>
<sequence length="92" mass="10008">MAIKDCANQRILIEGLAADYRSLDRTTTATEKELAELQAEHAAPEAIAAVEERLAAERERLGEIVVEGQAAVDDFHAECGGEQLPPPPWPSR</sequence>
<keyword evidence="2" id="KW-1185">Reference proteome</keyword>
<name>A0A373A0L2_9ACTN</name>
<evidence type="ECO:0000313" key="2">
    <source>
        <dbReference type="Proteomes" id="UP000263377"/>
    </source>
</evidence>
<proteinExistence type="predicted"/>
<reference evidence="1 2" key="1">
    <citation type="submission" date="2018-08" db="EMBL/GenBank/DDBJ databases">
        <title>Diversity &amp; Physiological Properties of Lignin-Decomposing Actinobacteria from Soil.</title>
        <authorList>
            <person name="Roh S.G."/>
            <person name="Kim S.B."/>
        </authorList>
    </citation>
    <scope>NUCLEOTIDE SEQUENCE [LARGE SCALE GENOMIC DNA]</scope>
    <source>
        <strain evidence="1 2">MMS17-GH009</strain>
    </source>
</reference>
<gene>
    <name evidence="1" type="ORF">DR950_31155</name>
</gene>
<comment type="caution">
    <text evidence="1">The sequence shown here is derived from an EMBL/GenBank/DDBJ whole genome shotgun (WGS) entry which is preliminary data.</text>
</comment>
<evidence type="ECO:0000313" key="1">
    <source>
        <dbReference type="EMBL" id="RGD61619.1"/>
    </source>
</evidence>
<dbReference type="EMBL" id="QVIG01000001">
    <property type="protein sequence ID" value="RGD61619.1"/>
    <property type="molecule type" value="Genomic_DNA"/>
</dbReference>
<accession>A0A373A0L2</accession>
<protein>
    <submittedName>
        <fullName evidence="1">Uncharacterized protein</fullName>
    </submittedName>
</protein>
<dbReference type="AlphaFoldDB" id="A0A373A0L2"/>
<dbReference type="Proteomes" id="UP000263377">
    <property type="component" value="Unassembled WGS sequence"/>
</dbReference>
<organism evidence="1 2">
    <name type="scientific">Kitasatospora xanthocidica</name>
    <dbReference type="NCBI Taxonomy" id="83382"/>
    <lineage>
        <taxon>Bacteria</taxon>
        <taxon>Bacillati</taxon>
        <taxon>Actinomycetota</taxon>
        <taxon>Actinomycetes</taxon>
        <taxon>Kitasatosporales</taxon>
        <taxon>Streptomycetaceae</taxon>
        <taxon>Kitasatospora</taxon>
    </lineage>
</organism>